<name>A0ACC0G112_9ERIC</name>
<evidence type="ECO:0000313" key="1">
    <source>
        <dbReference type="EMBL" id="KAI7994097.1"/>
    </source>
</evidence>
<gene>
    <name evidence="1" type="ORF">LOK49_LG11G00249</name>
</gene>
<evidence type="ECO:0000313" key="2">
    <source>
        <dbReference type="Proteomes" id="UP001060215"/>
    </source>
</evidence>
<dbReference type="Proteomes" id="UP001060215">
    <property type="component" value="Chromosome 12"/>
</dbReference>
<comment type="caution">
    <text evidence="1">The sequence shown here is derived from an EMBL/GenBank/DDBJ whole genome shotgun (WGS) entry which is preliminary data.</text>
</comment>
<keyword evidence="2" id="KW-1185">Reference proteome</keyword>
<protein>
    <submittedName>
        <fullName evidence="1">Uncharacterized protein</fullName>
    </submittedName>
</protein>
<proteinExistence type="predicted"/>
<sequence>MWDIAGDNFDSLDGVGMLGIASLSLDEPDMEAVLFTDDGDGEGVGNDEEVVEVPSS</sequence>
<dbReference type="EMBL" id="CM045769">
    <property type="protein sequence ID" value="KAI7994097.1"/>
    <property type="molecule type" value="Genomic_DNA"/>
</dbReference>
<reference evidence="1 2" key="1">
    <citation type="journal article" date="2022" name="Plant J.">
        <title>Chromosome-level genome of Camellia lanceoleosa provides a valuable resource for understanding genome evolution and self-incompatibility.</title>
        <authorList>
            <person name="Gong W."/>
            <person name="Xiao S."/>
            <person name="Wang L."/>
            <person name="Liao Z."/>
            <person name="Chang Y."/>
            <person name="Mo W."/>
            <person name="Hu G."/>
            <person name="Li W."/>
            <person name="Zhao G."/>
            <person name="Zhu H."/>
            <person name="Hu X."/>
            <person name="Ji K."/>
            <person name="Xiang X."/>
            <person name="Song Q."/>
            <person name="Yuan D."/>
            <person name="Jin S."/>
            <person name="Zhang L."/>
        </authorList>
    </citation>
    <scope>NUCLEOTIDE SEQUENCE [LARGE SCALE GENOMIC DNA]</scope>
    <source>
        <strain evidence="1">SQ_2022a</strain>
    </source>
</reference>
<accession>A0ACC0G112</accession>
<organism evidence="1 2">
    <name type="scientific">Camellia lanceoleosa</name>
    <dbReference type="NCBI Taxonomy" id="1840588"/>
    <lineage>
        <taxon>Eukaryota</taxon>
        <taxon>Viridiplantae</taxon>
        <taxon>Streptophyta</taxon>
        <taxon>Embryophyta</taxon>
        <taxon>Tracheophyta</taxon>
        <taxon>Spermatophyta</taxon>
        <taxon>Magnoliopsida</taxon>
        <taxon>eudicotyledons</taxon>
        <taxon>Gunneridae</taxon>
        <taxon>Pentapetalae</taxon>
        <taxon>asterids</taxon>
        <taxon>Ericales</taxon>
        <taxon>Theaceae</taxon>
        <taxon>Camellia</taxon>
    </lineage>
</organism>